<comment type="caution">
    <text evidence="1">The sequence shown here is derived from an EMBL/GenBank/DDBJ whole genome shotgun (WGS) entry which is preliminary data.</text>
</comment>
<evidence type="ECO:0000313" key="2">
    <source>
        <dbReference type="Proteomes" id="UP001431199"/>
    </source>
</evidence>
<proteinExistence type="predicted"/>
<gene>
    <name evidence="1" type="ORF">N5B56_13150</name>
</gene>
<sequence>MWKIKHIFDGDYGCEERSESEKPKVTVTLVNENNEKKIISVEDKWLMDNNLDEGDEWPENLL</sequence>
<name>A0ABT2M3F0_9FIRM</name>
<dbReference type="Proteomes" id="UP001431199">
    <property type="component" value="Unassembled WGS sequence"/>
</dbReference>
<accession>A0ABT2M3F0</accession>
<protein>
    <submittedName>
        <fullName evidence="1">Uncharacterized protein</fullName>
    </submittedName>
</protein>
<keyword evidence="2" id="KW-1185">Reference proteome</keyword>
<evidence type="ECO:0000313" key="1">
    <source>
        <dbReference type="EMBL" id="MCT7400010.1"/>
    </source>
</evidence>
<reference evidence="1" key="1">
    <citation type="submission" date="2022-09" db="EMBL/GenBank/DDBJ databases">
        <title>Eubacterium sp. LFL-14 isolated from human feces.</title>
        <authorList>
            <person name="Liu F."/>
        </authorList>
    </citation>
    <scope>NUCLEOTIDE SEQUENCE</scope>
    <source>
        <strain evidence="1">LFL-14</strain>
    </source>
</reference>
<dbReference type="EMBL" id="JAODBU010000016">
    <property type="protein sequence ID" value="MCT7400010.1"/>
    <property type="molecule type" value="Genomic_DNA"/>
</dbReference>
<dbReference type="RefSeq" id="WP_022088788.1">
    <property type="nucleotide sequence ID" value="NZ_JAODBU010000016.1"/>
</dbReference>
<organism evidence="1 2">
    <name type="scientific">Eubacterium album</name>
    <dbReference type="NCBI Taxonomy" id="2978477"/>
    <lineage>
        <taxon>Bacteria</taxon>
        <taxon>Bacillati</taxon>
        <taxon>Bacillota</taxon>
        <taxon>Clostridia</taxon>
        <taxon>Eubacteriales</taxon>
        <taxon>Eubacteriaceae</taxon>
        <taxon>Eubacterium</taxon>
    </lineage>
</organism>